<name>A0ABV6VUU9_9ACTN</name>
<dbReference type="NCBIfam" id="TIGR01549">
    <property type="entry name" value="HAD-SF-IA-v1"/>
    <property type="match status" value="1"/>
</dbReference>
<dbReference type="InterPro" id="IPR036412">
    <property type="entry name" value="HAD-like_sf"/>
</dbReference>
<dbReference type="PRINTS" id="PR00413">
    <property type="entry name" value="HADHALOGNASE"/>
</dbReference>
<dbReference type="NCBIfam" id="TIGR01509">
    <property type="entry name" value="HAD-SF-IA-v3"/>
    <property type="match status" value="1"/>
</dbReference>
<dbReference type="InterPro" id="IPR006439">
    <property type="entry name" value="HAD-SF_hydro_IA"/>
</dbReference>
<comment type="caution">
    <text evidence="1">The sequence shown here is derived from an EMBL/GenBank/DDBJ whole genome shotgun (WGS) entry which is preliminary data.</text>
</comment>
<protein>
    <submittedName>
        <fullName evidence="1">HAD family hydrolase</fullName>
        <ecNumber evidence="1">3.1.3.-</ecNumber>
    </submittedName>
</protein>
<proteinExistence type="predicted"/>
<dbReference type="GO" id="GO:0016787">
    <property type="term" value="F:hydrolase activity"/>
    <property type="evidence" value="ECO:0007669"/>
    <property type="project" value="UniProtKB-KW"/>
</dbReference>
<keyword evidence="1" id="KW-0378">Hydrolase</keyword>
<dbReference type="EMBL" id="JBHFAB010000007">
    <property type="protein sequence ID" value="MFC1417292.1"/>
    <property type="molecule type" value="Genomic_DNA"/>
</dbReference>
<dbReference type="RefSeq" id="WP_380535687.1">
    <property type="nucleotide sequence ID" value="NZ_JBHFAB010000007.1"/>
</dbReference>
<organism evidence="1 2">
    <name type="scientific">Streptacidiphilus cavernicola</name>
    <dbReference type="NCBI Taxonomy" id="3342716"/>
    <lineage>
        <taxon>Bacteria</taxon>
        <taxon>Bacillati</taxon>
        <taxon>Actinomycetota</taxon>
        <taxon>Actinomycetes</taxon>
        <taxon>Kitasatosporales</taxon>
        <taxon>Streptomycetaceae</taxon>
        <taxon>Streptacidiphilus</taxon>
    </lineage>
</organism>
<dbReference type="Proteomes" id="UP001592531">
    <property type="component" value="Unassembled WGS sequence"/>
</dbReference>
<dbReference type="InterPro" id="IPR023214">
    <property type="entry name" value="HAD_sf"/>
</dbReference>
<dbReference type="Gene3D" id="3.40.50.1000">
    <property type="entry name" value="HAD superfamily/HAD-like"/>
    <property type="match status" value="1"/>
</dbReference>
<reference evidence="1 2" key="1">
    <citation type="submission" date="2024-09" db="EMBL/GenBank/DDBJ databases">
        <authorList>
            <person name="Lee S.D."/>
        </authorList>
    </citation>
    <scope>NUCLEOTIDE SEQUENCE [LARGE SCALE GENOMIC DNA]</scope>
    <source>
        <strain evidence="1 2">N8-3</strain>
    </source>
</reference>
<evidence type="ECO:0000313" key="2">
    <source>
        <dbReference type="Proteomes" id="UP001592531"/>
    </source>
</evidence>
<evidence type="ECO:0000313" key="1">
    <source>
        <dbReference type="EMBL" id="MFC1417292.1"/>
    </source>
</evidence>
<dbReference type="EC" id="3.1.3.-" evidence="1"/>
<accession>A0ABV6VUU9</accession>
<dbReference type="SFLD" id="SFLDG01129">
    <property type="entry name" value="C1.5:_HAD__Beta-PGM__Phosphata"/>
    <property type="match status" value="1"/>
</dbReference>
<gene>
    <name evidence="1" type="ORF">ACEZDE_11620</name>
</gene>
<dbReference type="PANTHER" id="PTHR46649:SF4">
    <property type="entry name" value="HALOACID DEHALOGENASE-LIKE HYDROLASE (HAD) SUPERFAMILY PROTEIN"/>
    <property type="match status" value="1"/>
</dbReference>
<dbReference type="SUPFAM" id="SSF56784">
    <property type="entry name" value="HAD-like"/>
    <property type="match status" value="1"/>
</dbReference>
<keyword evidence="2" id="KW-1185">Reference proteome</keyword>
<dbReference type="SFLD" id="SFLDS00003">
    <property type="entry name" value="Haloacid_Dehalogenase"/>
    <property type="match status" value="1"/>
</dbReference>
<dbReference type="Pfam" id="PF00702">
    <property type="entry name" value="Hydrolase"/>
    <property type="match status" value="1"/>
</dbReference>
<sequence>MNAVMFDFSGTLFHIESAAEWLDELGLDLSPAEREDCVRRLTETGALPGGPPPLHPPEGWSQRDVTAERHRSVYTAQTRAALLPLFGPERADRLAAELYRRHMSPGAWRSPYPDAEPVLSELRRRGVPVAVVSNIGWDLRPVFVHGGLDRYVDAYVLSYELEAQKPDPRIFRAACELLGHPPEQVLMVGDDLAADGGATALGCAFHHVRSLPVAERPDGLLPVLDLVGSGPLPGDRMEGVPATGG</sequence>
<dbReference type="PANTHER" id="PTHR46649">
    <property type="match status" value="1"/>
</dbReference>